<comment type="caution">
    <text evidence="1">The sequence shown here is derived from an EMBL/GenBank/DDBJ whole genome shotgun (WGS) entry which is preliminary data.</text>
</comment>
<dbReference type="AlphaFoldDB" id="A0A944HFK2"/>
<proteinExistence type="predicted"/>
<accession>A0A944HFK2</accession>
<protein>
    <submittedName>
        <fullName evidence="1">Uncharacterized protein</fullName>
    </submittedName>
</protein>
<reference evidence="1" key="1">
    <citation type="submission" date="2021-03" db="EMBL/GenBank/DDBJ databases">
        <title>Genomic analysis provides insights into the functional capacity of soil bacteria communities inhabiting an altitudinal gradient in the Atacama Desert.</title>
        <authorList>
            <person name="Gonzalez M."/>
            <person name="Maldonado J."/>
            <person name="Maza F."/>
            <person name="Hodar C."/>
            <person name="Cortes M."/>
            <person name="Palma R."/>
            <person name="Andreani C."/>
            <person name="Gaete A."/>
            <person name="Vasquez-Dean J."/>
            <person name="Acuna V."/>
            <person name="Aguado M."/>
            <person name="Mandakovic D."/>
            <person name="Latorre M."/>
            <person name="Orellana A."/>
            <person name="Gutierrez R."/>
            <person name="Montecino M."/>
            <person name="Allende M."/>
            <person name="Maass A."/>
            <person name="Cambiazo V."/>
        </authorList>
    </citation>
    <scope>NUCLEOTIDE SEQUENCE</scope>
    <source>
        <strain evidence="1">ISL-25</strain>
    </source>
</reference>
<dbReference type="EMBL" id="JAGGOB010000017">
    <property type="protein sequence ID" value="MBT2328704.1"/>
    <property type="molecule type" value="Genomic_DNA"/>
</dbReference>
<dbReference type="Proteomes" id="UP000692896">
    <property type="component" value="Unassembled WGS sequence"/>
</dbReference>
<evidence type="ECO:0000313" key="2">
    <source>
        <dbReference type="Proteomes" id="UP000692896"/>
    </source>
</evidence>
<name>A0A944HFK2_PSEFL</name>
<organism evidence="1 2">
    <name type="scientific">Pseudomonas fluorescens</name>
    <dbReference type="NCBI Taxonomy" id="294"/>
    <lineage>
        <taxon>Bacteria</taxon>
        <taxon>Pseudomonadati</taxon>
        <taxon>Pseudomonadota</taxon>
        <taxon>Gammaproteobacteria</taxon>
        <taxon>Pseudomonadales</taxon>
        <taxon>Pseudomonadaceae</taxon>
        <taxon>Pseudomonas</taxon>
    </lineage>
</organism>
<gene>
    <name evidence="1" type="ORF">J7E47_08230</name>
</gene>
<evidence type="ECO:0000313" key="1">
    <source>
        <dbReference type="EMBL" id="MBT2328704.1"/>
    </source>
</evidence>
<dbReference type="RefSeq" id="WP_214916003.1">
    <property type="nucleotide sequence ID" value="NZ_JAGGNX010000006.1"/>
</dbReference>
<sequence length="73" mass="8413">MKPRHARLPRSPVRRWLIGEWDHRIQQQDSEKTICSDHEQKKNLSIVMVTELRTLIAIARHGTFSAAGVVKAL</sequence>